<dbReference type="GO" id="GO:0031048">
    <property type="term" value="P:regulatory ncRNA-mediated heterochromatin formation"/>
    <property type="evidence" value="ECO:0007669"/>
    <property type="project" value="TreeGrafter"/>
</dbReference>
<dbReference type="GO" id="GO:0031380">
    <property type="term" value="C:nuclear RNA-directed RNA polymerase complex"/>
    <property type="evidence" value="ECO:0007669"/>
    <property type="project" value="TreeGrafter"/>
</dbReference>
<dbReference type="Pfam" id="PF13086">
    <property type="entry name" value="AAA_11"/>
    <property type="match status" value="1"/>
</dbReference>
<evidence type="ECO:0000256" key="1">
    <source>
        <dbReference type="ARBA" id="ARBA00022806"/>
    </source>
</evidence>
<dbReference type="PANTHER" id="PTHR10887">
    <property type="entry name" value="DNA2/NAM7 HELICASE FAMILY"/>
    <property type="match status" value="1"/>
</dbReference>
<dbReference type="PANTHER" id="PTHR10887:SF341">
    <property type="entry name" value="NFX1-TYPE ZINC FINGER-CONTAINING PROTEIN 1"/>
    <property type="match status" value="1"/>
</dbReference>
<dbReference type="KEGG" id="tmn:UCRPA7_6266"/>
<dbReference type="InterPro" id="IPR045055">
    <property type="entry name" value="DNA2/NAM7-like"/>
</dbReference>
<dbReference type="InterPro" id="IPR041679">
    <property type="entry name" value="DNA2/NAM7-like_C"/>
</dbReference>
<accession>R8BG10</accession>
<keyword evidence="1" id="KW-0067">ATP-binding</keyword>
<keyword evidence="1" id="KW-0347">Helicase</keyword>
<evidence type="ECO:0000259" key="3">
    <source>
        <dbReference type="Pfam" id="PF13086"/>
    </source>
</evidence>
<dbReference type="Pfam" id="PF13087">
    <property type="entry name" value="AAA_12"/>
    <property type="match status" value="1"/>
</dbReference>
<dbReference type="InterPro" id="IPR047187">
    <property type="entry name" value="SF1_C_Upf1"/>
</dbReference>
<evidence type="ECO:0000259" key="5">
    <source>
        <dbReference type="Pfam" id="PF25396"/>
    </source>
</evidence>
<dbReference type="AlphaFoldDB" id="R8BG10"/>
<sequence>MIHSHVDYQPSGDGWKGNPDLPTSGELLREQRYIRDLPVNPVDRPWSSKDAYLNAQYDILRCEGIEGLRYSVSCFRQQPNMRDDQNTCVYVSTHVRGYLMTRLGPLCRIAFSTSRAGKKIRWQQSKRLTPGTLVAISTVEDGFQKICKVAVVAQRPYAGGLDQNPPEIDISWADIDDAVVDPSQGLIMIESRNGYFEAVRHALVGLQHAATTSSPLDKYIVSCDRSDQSVESPSATWNLSSIVHHLPQDTGDESSTDPFLLTSLKASVAEHDIRAGMPDMKDCTTLDASQLAALHRIVTKELAIVQGPPGTGKTFTSVSAIRVMLDNRQRQDPPIVVSAQTNHALDQLLLLCQDAGAKILRVGGRTDNERMKKRTVYSLRQRCKNMVDGGFRTLERERNANINSLLEIAGGLFGGDILQPEQLRDAGLITNAQYESLTDQLEWEDATESPVSLWLCDQQILASQQEEIAFNEEEVNEEVAAECEFDLDLDNLAAGEDEDDRIRGTFVSFTQKWTGRVPSIGQWRQKCKEILKSEDDLWKVMKGLRGGVYLLMLSEFRALQAGRIRTLLKEASLRAKEMKSNKWARDLTIIHQQSISIVGCTTTGLTKYRGFLAAMEPRTVLIEEAAETREANVTSALYPSVQQLILVGDHQQLTPHCDIQQLGEDPYNLNVSVFERLVNMGVPYQMLNRQRRMAPELRYIVGKFYPSLLDHALVTDPRQRPLIPGMGERRSWFFTHNWPEEADSDGSKSNESEAEMIVKFVTYLVNNGVKIEQITVLTYYNGQRKMLIRKYRQHGLVSDAAFNIFTVDSYQGEENDIVILSLVRSPQTNKPFAIGFLKSWNRATVAISRARRGFYMFGNKDNLLNTPCPESFELWASIWNGFAEQERVNMAKGLPLVCRNHSNEVWCTEPDDFTSSEINHHPIREQWRQTTMRNGRRGSAIQEQPRNRRQPQPMDLIYTEASPRPEPNKQQANSGTPGFPVNTVSEAHLGYGFEAEVVGVVSRGVSGARSSSSRSAMPVKKNDSSQDEWLIEL</sequence>
<reference evidence="7" key="1">
    <citation type="journal article" date="2013" name="Genome Announc.">
        <title>Draft genome sequence of the ascomycete Phaeoacremonium aleophilum strain UCR-PA7, a causal agent of the esca disease complex in grapevines.</title>
        <authorList>
            <person name="Blanco-Ulate B."/>
            <person name="Rolshausen P."/>
            <person name="Cantu D."/>
        </authorList>
    </citation>
    <scope>NUCLEOTIDE SEQUENCE [LARGE SCALE GENOMIC DNA]</scope>
    <source>
        <strain evidence="7">UCR-PA7</strain>
    </source>
</reference>
<dbReference type="RefSeq" id="XP_007916996.1">
    <property type="nucleotide sequence ID" value="XM_007918805.1"/>
</dbReference>
<feature type="domain" description="ZNFX1" evidence="5">
    <location>
        <begin position="83"/>
        <end position="192"/>
    </location>
</feature>
<dbReference type="eggNOG" id="KOG1807">
    <property type="taxonomic scope" value="Eukaryota"/>
</dbReference>
<protein>
    <submittedName>
        <fullName evidence="6">Putative atp binding protein</fullName>
    </submittedName>
</protein>
<dbReference type="Pfam" id="PF25396">
    <property type="entry name" value="ZNFX1"/>
    <property type="match status" value="1"/>
</dbReference>
<proteinExistence type="predicted"/>
<keyword evidence="1" id="KW-0547">Nucleotide-binding</keyword>
<gene>
    <name evidence="6" type="ORF">UCRPA7_6266</name>
</gene>
<feature type="region of interest" description="Disordered" evidence="2">
    <location>
        <begin position="1"/>
        <end position="21"/>
    </location>
</feature>
<dbReference type="CDD" id="cd18808">
    <property type="entry name" value="SF1_C_Upf1"/>
    <property type="match status" value="1"/>
</dbReference>
<dbReference type="OrthoDB" id="409395at2759"/>
<keyword evidence="7" id="KW-1185">Reference proteome</keyword>
<feature type="region of interest" description="Disordered" evidence="2">
    <location>
        <begin position="929"/>
        <end position="981"/>
    </location>
</feature>
<evidence type="ECO:0000259" key="4">
    <source>
        <dbReference type="Pfam" id="PF13087"/>
    </source>
</evidence>
<evidence type="ECO:0000313" key="7">
    <source>
        <dbReference type="Proteomes" id="UP000014074"/>
    </source>
</evidence>
<dbReference type="InterPro" id="IPR057373">
    <property type="entry name" value="ZNFX1"/>
</dbReference>
<dbReference type="Gene3D" id="3.40.50.300">
    <property type="entry name" value="P-loop containing nucleotide triphosphate hydrolases"/>
    <property type="match status" value="3"/>
</dbReference>
<dbReference type="InterPro" id="IPR027417">
    <property type="entry name" value="P-loop_NTPase"/>
</dbReference>
<evidence type="ECO:0000313" key="6">
    <source>
        <dbReference type="EMBL" id="EON98222.1"/>
    </source>
</evidence>
<feature type="compositionally biased region" description="Low complexity" evidence="2">
    <location>
        <begin position="1005"/>
        <end position="1016"/>
    </location>
</feature>
<feature type="region of interest" description="Disordered" evidence="2">
    <location>
        <begin position="1005"/>
        <end position="1033"/>
    </location>
</feature>
<feature type="domain" description="DNA2/NAM7 helicase helicase" evidence="3">
    <location>
        <begin position="286"/>
        <end position="655"/>
    </location>
</feature>
<dbReference type="GO" id="GO:0004386">
    <property type="term" value="F:helicase activity"/>
    <property type="evidence" value="ECO:0007669"/>
    <property type="project" value="InterPro"/>
</dbReference>
<dbReference type="Proteomes" id="UP000014074">
    <property type="component" value="Unassembled WGS sequence"/>
</dbReference>
<organism evidence="6 7">
    <name type="scientific">Phaeoacremonium minimum (strain UCR-PA7)</name>
    <name type="common">Esca disease fungus</name>
    <name type="synonym">Togninia minima</name>
    <dbReference type="NCBI Taxonomy" id="1286976"/>
    <lineage>
        <taxon>Eukaryota</taxon>
        <taxon>Fungi</taxon>
        <taxon>Dikarya</taxon>
        <taxon>Ascomycota</taxon>
        <taxon>Pezizomycotina</taxon>
        <taxon>Sordariomycetes</taxon>
        <taxon>Sordariomycetidae</taxon>
        <taxon>Togniniales</taxon>
        <taxon>Togniniaceae</taxon>
        <taxon>Phaeoacremonium</taxon>
    </lineage>
</organism>
<dbReference type="InterPro" id="IPR041677">
    <property type="entry name" value="DNA2/NAM7_AAA_11"/>
</dbReference>
<feature type="domain" description="DNA2/NAM7 helicase-like C-terminal" evidence="4">
    <location>
        <begin position="669"/>
        <end position="860"/>
    </location>
</feature>
<dbReference type="EMBL" id="KB933225">
    <property type="protein sequence ID" value="EON98222.1"/>
    <property type="molecule type" value="Genomic_DNA"/>
</dbReference>
<keyword evidence="1" id="KW-0378">Hydrolase</keyword>
<dbReference type="SUPFAM" id="SSF52540">
    <property type="entry name" value="P-loop containing nucleoside triphosphate hydrolases"/>
    <property type="match status" value="1"/>
</dbReference>
<dbReference type="HOGENOM" id="CLU_001066_2_0_1"/>
<name>R8BG10_PHAM7</name>
<evidence type="ECO:0000256" key="2">
    <source>
        <dbReference type="SAM" id="MobiDB-lite"/>
    </source>
</evidence>
<dbReference type="GeneID" id="19326904"/>